<organism evidence="4 5">
    <name type="scientific">Bradyrhizobium erythrophlei</name>
    <dbReference type="NCBI Taxonomy" id="1437360"/>
    <lineage>
        <taxon>Bacteria</taxon>
        <taxon>Pseudomonadati</taxon>
        <taxon>Pseudomonadota</taxon>
        <taxon>Alphaproteobacteria</taxon>
        <taxon>Hyphomicrobiales</taxon>
        <taxon>Nitrobacteraceae</taxon>
        <taxon>Bradyrhizobium</taxon>
    </lineage>
</organism>
<feature type="region of interest" description="Disordered" evidence="2">
    <location>
        <begin position="154"/>
        <end position="200"/>
    </location>
</feature>
<evidence type="ECO:0000313" key="4">
    <source>
        <dbReference type="EMBL" id="SHN77740.1"/>
    </source>
</evidence>
<dbReference type="OrthoDB" id="9807387at2"/>
<feature type="domain" description="Isochorismatase-like" evidence="3">
    <location>
        <begin position="9"/>
        <end position="158"/>
    </location>
</feature>
<evidence type="ECO:0000256" key="2">
    <source>
        <dbReference type="SAM" id="MobiDB-lite"/>
    </source>
</evidence>
<keyword evidence="1" id="KW-0378">Hydrolase</keyword>
<proteinExistence type="predicted"/>
<sequence length="200" mass="21002">MEILDPARTALLVVHMAKGVAGQVDTPFNRLFRQRAEETGVIGVQARLLDGFRKAKAKVVYTLVTYQPGLPGVRPNSPMFRTLVGSPTLLQGTPAVEVIDDIAPRPDEPVVRGQAANGFDGTTLDTILRVAGIDTLVLVGIATDVGVESTARALHATGNTGRSSSPTPARPTATRPTPARSTSCKSGSARPLPQTRSSAL</sequence>
<dbReference type="SUPFAM" id="SSF52499">
    <property type="entry name" value="Isochorismatase-like hydrolases"/>
    <property type="match status" value="1"/>
</dbReference>
<evidence type="ECO:0000313" key="5">
    <source>
        <dbReference type="Proteomes" id="UP000184096"/>
    </source>
</evidence>
<dbReference type="InterPro" id="IPR000868">
    <property type="entry name" value="Isochorismatase-like_dom"/>
</dbReference>
<dbReference type="Gene3D" id="3.40.50.850">
    <property type="entry name" value="Isochorismatase-like"/>
    <property type="match status" value="1"/>
</dbReference>
<evidence type="ECO:0000259" key="3">
    <source>
        <dbReference type="Pfam" id="PF00857"/>
    </source>
</evidence>
<dbReference type="PANTHER" id="PTHR43540">
    <property type="entry name" value="PEROXYUREIDOACRYLATE/UREIDOACRYLATE AMIDOHYDROLASE-RELATED"/>
    <property type="match status" value="1"/>
</dbReference>
<dbReference type="Pfam" id="PF00857">
    <property type="entry name" value="Isochorismatase"/>
    <property type="match status" value="1"/>
</dbReference>
<dbReference type="PANTHER" id="PTHR43540:SF6">
    <property type="entry name" value="ISOCHORISMATASE-LIKE DOMAIN-CONTAINING PROTEIN"/>
    <property type="match status" value="1"/>
</dbReference>
<keyword evidence="5" id="KW-1185">Reference proteome</keyword>
<dbReference type="AlphaFoldDB" id="A0A1M7U4D9"/>
<reference evidence="5" key="1">
    <citation type="submission" date="2016-11" db="EMBL/GenBank/DDBJ databases">
        <authorList>
            <person name="Varghese N."/>
            <person name="Submissions S."/>
        </authorList>
    </citation>
    <scope>NUCLEOTIDE SEQUENCE [LARGE SCALE GENOMIC DNA]</scope>
    <source>
        <strain evidence="5">GAS401</strain>
    </source>
</reference>
<accession>A0A1M7U4D9</accession>
<feature type="compositionally biased region" description="Low complexity" evidence="2">
    <location>
        <begin position="162"/>
        <end position="183"/>
    </location>
</feature>
<protein>
    <submittedName>
        <fullName evidence="4">Nicotinamidase-related amidase</fullName>
    </submittedName>
</protein>
<evidence type="ECO:0000256" key="1">
    <source>
        <dbReference type="ARBA" id="ARBA00022801"/>
    </source>
</evidence>
<dbReference type="InterPro" id="IPR050272">
    <property type="entry name" value="Isochorismatase-like_hydrls"/>
</dbReference>
<name>A0A1M7U4D9_9BRAD</name>
<dbReference type="GO" id="GO:0016787">
    <property type="term" value="F:hydrolase activity"/>
    <property type="evidence" value="ECO:0007669"/>
    <property type="project" value="UniProtKB-KW"/>
</dbReference>
<gene>
    <name evidence="4" type="ORF">SAMN05444170_3498</name>
</gene>
<dbReference type="EMBL" id="LT670849">
    <property type="protein sequence ID" value="SHN77740.1"/>
    <property type="molecule type" value="Genomic_DNA"/>
</dbReference>
<dbReference type="CDD" id="cd00431">
    <property type="entry name" value="cysteine_hydrolases"/>
    <property type="match status" value="1"/>
</dbReference>
<dbReference type="InterPro" id="IPR036380">
    <property type="entry name" value="Isochorismatase-like_sf"/>
</dbReference>
<dbReference type="Proteomes" id="UP000184096">
    <property type="component" value="Chromosome I"/>
</dbReference>